<dbReference type="InterPro" id="IPR052200">
    <property type="entry name" value="Protoporphyrinogen_IX_DH"/>
</dbReference>
<dbReference type="AlphaFoldDB" id="A0A099SYV9"/>
<evidence type="ECO:0000313" key="3">
    <source>
        <dbReference type="Proteomes" id="UP000029859"/>
    </source>
</evidence>
<dbReference type="InterPro" id="IPR008254">
    <property type="entry name" value="Flavodoxin/NO_synth"/>
</dbReference>
<protein>
    <submittedName>
        <fullName evidence="2">Flavodoxin</fullName>
    </submittedName>
</protein>
<dbReference type="Proteomes" id="UP000029859">
    <property type="component" value="Unassembled WGS sequence"/>
</dbReference>
<dbReference type="EMBL" id="JRHO01000014">
    <property type="protein sequence ID" value="KGK97879.1"/>
    <property type="molecule type" value="Genomic_DNA"/>
</dbReference>
<organism evidence="2 3">
    <name type="scientific">Methanococcoides methylutens</name>
    <dbReference type="NCBI Taxonomy" id="2226"/>
    <lineage>
        <taxon>Archaea</taxon>
        <taxon>Methanobacteriati</taxon>
        <taxon>Methanobacteriota</taxon>
        <taxon>Stenosarchaea group</taxon>
        <taxon>Methanomicrobia</taxon>
        <taxon>Methanosarcinales</taxon>
        <taxon>Methanosarcinaceae</taxon>
        <taxon>Methanococcoides</taxon>
    </lineage>
</organism>
<gene>
    <name evidence="2" type="ORF">LI82_08955</name>
</gene>
<dbReference type="InterPro" id="IPR029039">
    <property type="entry name" value="Flavoprotein-like_sf"/>
</dbReference>
<proteinExistence type="predicted"/>
<dbReference type="GO" id="GO:0006783">
    <property type="term" value="P:heme biosynthetic process"/>
    <property type="evidence" value="ECO:0007669"/>
    <property type="project" value="TreeGrafter"/>
</dbReference>
<dbReference type="Gene3D" id="3.40.50.360">
    <property type="match status" value="1"/>
</dbReference>
<dbReference type="GO" id="GO:0010181">
    <property type="term" value="F:FMN binding"/>
    <property type="evidence" value="ECO:0007669"/>
    <property type="project" value="InterPro"/>
</dbReference>
<dbReference type="PROSITE" id="PS50902">
    <property type="entry name" value="FLAVODOXIN_LIKE"/>
    <property type="match status" value="1"/>
</dbReference>
<evidence type="ECO:0000313" key="2">
    <source>
        <dbReference type="EMBL" id="KGK97879.1"/>
    </source>
</evidence>
<dbReference type="SUPFAM" id="SSF52218">
    <property type="entry name" value="Flavoproteins"/>
    <property type="match status" value="1"/>
</dbReference>
<dbReference type="OrthoDB" id="73155at2157"/>
<keyword evidence="3" id="KW-1185">Reference proteome</keyword>
<name>A0A099SYV9_METMT</name>
<dbReference type="PANTHER" id="PTHR38030">
    <property type="entry name" value="PROTOPORPHYRINOGEN IX DEHYDROGENASE [MENAQUINONE]"/>
    <property type="match status" value="1"/>
</dbReference>
<comment type="caution">
    <text evidence="2">The sequence shown here is derived from an EMBL/GenBank/DDBJ whole genome shotgun (WGS) entry which is preliminary data.</text>
</comment>
<feature type="domain" description="Flavodoxin-like" evidence="1">
    <location>
        <begin position="3"/>
        <end position="161"/>
    </location>
</feature>
<reference evidence="2 3" key="1">
    <citation type="submission" date="2014-09" db="EMBL/GenBank/DDBJ databases">
        <title>Draft genome sequence of an obligately methylotrophic methanogen, Methanococcoides methylutens, isolated from marine sediment.</title>
        <authorList>
            <person name="Guan Y."/>
            <person name="Ngugi D.K."/>
            <person name="Blom J."/>
            <person name="Ali S."/>
            <person name="Ferry J.G."/>
            <person name="Stingl U."/>
        </authorList>
    </citation>
    <scope>NUCLEOTIDE SEQUENCE [LARGE SCALE GENOMIC DNA]</scope>
    <source>
        <strain evidence="2 3">DSM 2657</strain>
    </source>
</reference>
<dbReference type="Pfam" id="PF12641">
    <property type="entry name" value="Flavodoxin_3"/>
    <property type="match status" value="1"/>
</dbReference>
<dbReference type="PANTHER" id="PTHR38030:SF2">
    <property type="entry name" value="PROTOPORPHYRINOGEN IX DEHYDROGENASE [QUINONE]"/>
    <property type="match status" value="1"/>
</dbReference>
<evidence type="ECO:0000259" key="1">
    <source>
        <dbReference type="PROSITE" id="PS50902"/>
    </source>
</evidence>
<sequence length="165" mass="18240">MKTLVAYMTQTGNTKKIAEAIYGEIAGEKDIKDIKDVNNFEAYDLVFVGFPVMQFNIPENVSKFVKENVAGKNVAFFMTHAVPEGFEAIHSWTGSCKDLAASGNYLGTFECQGELAQPIIDMLLKSDDPQMKTFGEMGPSTKGQPDESRVQKAKEFAKEIQAKVQ</sequence>
<dbReference type="RefSeq" id="WP_048195008.1">
    <property type="nucleotide sequence ID" value="NZ_CAAGSM010000001.1"/>
</dbReference>
<accession>A0A099SYV9</accession>
<dbReference type="GO" id="GO:0070819">
    <property type="term" value="F:menaquinone-dependent protoporphyrinogen oxidase activity"/>
    <property type="evidence" value="ECO:0007669"/>
    <property type="project" value="TreeGrafter"/>
</dbReference>